<sequence>MRGLVSSLLLAVNCLSGAALAAPAVEKPADIRSSGFVYCVNGQVNTFNPQMASGGLTVDTLAAQLYDRLLDVDPYTYRLVPELAQSWEVLDNGATYRFHLRPNVQFQTTPWFKPTRALNADDVVFSFQRVFDRQHPWHNVNGGNYPYFDSLQFPDSVKSVRKLDSNTVEFRLEKPDASFLWHMATHYASVMSAEYAQQLTKVDRQELMDRQPVGTGPFQIGEYRAGQYIRLARHPKFWRGVPLMPQVVLDLGSGGTGRLSKLLTGECDVLAYPAASQLTILRDDPRLRLTLRPGMNIAYLAFNTNKTPLNNPAVRHALALAINNQRLMQSIYYGTAETAASILPRASWAYDSDSKITEYNPEKARQQLKALGLNNLELRLWVPTSSQAWNPSPLKMAELIQADMAQIGVKVIIVPVEGRFQEARLMDMSHDLTLAGWATDSNDPDSFFRPMFSCAAIRSQTNYAHWCDPKFDQVLQKALSSQQLASRIEAYREAQDILAEQLPVLPLASSLRLQAYRYDIKGLVLSPFGNASFAGVSRENVEVKKP</sequence>
<dbReference type="OrthoDB" id="9801912at2"/>
<protein>
    <submittedName>
        <fullName evidence="3">Peptide ABC transporter substrate-binding protein SapA</fullName>
    </submittedName>
</protein>
<dbReference type="Gene3D" id="3.10.105.10">
    <property type="entry name" value="Dipeptide-binding Protein, Domain 3"/>
    <property type="match status" value="1"/>
</dbReference>
<dbReference type="NCBIfam" id="NF011689">
    <property type="entry name" value="PRK15109.1"/>
    <property type="match status" value="1"/>
</dbReference>
<dbReference type="RefSeq" id="WP_124022480.1">
    <property type="nucleotide sequence ID" value="NZ_RPOH01000004.1"/>
</dbReference>
<feature type="domain" description="Solute-binding protein family 5" evidence="2">
    <location>
        <begin position="79"/>
        <end position="456"/>
    </location>
</feature>
<dbReference type="PIRSF" id="PIRSF002741">
    <property type="entry name" value="MppA"/>
    <property type="match status" value="1"/>
</dbReference>
<name>A0A3N5EDB8_9ENTR</name>
<dbReference type="Gene3D" id="3.90.76.10">
    <property type="entry name" value="Dipeptide-binding Protein, Domain 1"/>
    <property type="match status" value="1"/>
</dbReference>
<keyword evidence="1" id="KW-0732">Signal</keyword>
<reference evidence="3 4" key="1">
    <citation type="submission" date="2018-11" db="EMBL/GenBank/DDBJ databases">
        <title>Draft genome sequence of Buttiauxella warmboldiae CCUG 35512.</title>
        <authorList>
            <person name="Salva-Serra F."/>
            <person name="Marathe N."/>
            <person name="Moore E."/>
            <person name="Svensson L."/>
            <person name="Engstrom-Jakobsson H."/>
        </authorList>
    </citation>
    <scope>NUCLEOTIDE SEQUENCE [LARGE SCALE GENOMIC DNA]</scope>
    <source>
        <strain evidence="3 4">CCUG 35512</strain>
    </source>
</reference>
<dbReference type="GO" id="GO:0043190">
    <property type="term" value="C:ATP-binding cassette (ABC) transporter complex"/>
    <property type="evidence" value="ECO:0007669"/>
    <property type="project" value="InterPro"/>
</dbReference>
<dbReference type="PANTHER" id="PTHR30290:SF28">
    <property type="entry name" value="ABC TRANSPORTER PERIPLASMIC-BINDING PROTEIN SAPA-RELATED"/>
    <property type="match status" value="1"/>
</dbReference>
<dbReference type="GO" id="GO:0030288">
    <property type="term" value="C:outer membrane-bounded periplasmic space"/>
    <property type="evidence" value="ECO:0007669"/>
    <property type="project" value="UniProtKB-ARBA"/>
</dbReference>
<dbReference type="EMBL" id="RPOH01000004">
    <property type="protein sequence ID" value="RPH30663.1"/>
    <property type="molecule type" value="Genomic_DNA"/>
</dbReference>
<dbReference type="FunFam" id="3.90.76.10:FF:000005">
    <property type="entry name" value="Peptide ABC transporter substrate-binding protein SapA"/>
    <property type="match status" value="1"/>
</dbReference>
<dbReference type="Pfam" id="PF00496">
    <property type="entry name" value="SBP_bac_5"/>
    <property type="match status" value="1"/>
</dbReference>
<dbReference type="Proteomes" id="UP000268615">
    <property type="component" value="Unassembled WGS sequence"/>
</dbReference>
<dbReference type="Gene3D" id="3.40.190.10">
    <property type="entry name" value="Periplasmic binding protein-like II"/>
    <property type="match status" value="1"/>
</dbReference>
<evidence type="ECO:0000256" key="1">
    <source>
        <dbReference type="SAM" id="SignalP"/>
    </source>
</evidence>
<organism evidence="3 4">
    <name type="scientific">Buttiauxella warmboldiae</name>
    <dbReference type="NCBI Taxonomy" id="82993"/>
    <lineage>
        <taxon>Bacteria</taxon>
        <taxon>Pseudomonadati</taxon>
        <taxon>Pseudomonadota</taxon>
        <taxon>Gammaproteobacteria</taxon>
        <taxon>Enterobacterales</taxon>
        <taxon>Enterobacteriaceae</taxon>
        <taxon>Buttiauxella</taxon>
    </lineage>
</organism>
<dbReference type="InterPro" id="IPR030678">
    <property type="entry name" value="Peptide/Ni-bd"/>
</dbReference>
<feature type="signal peptide" evidence="1">
    <location>
        <begin position="1"/>
        <end position="21"/>
    </location>
</feature>
<comment type="caution">
    <text evidence="3">The sequence shown here is derived from an EMBL/GenBank/DDBJ whole genome shotgun (WGS) entry which is preliminary data.</text>
</comment>
<evidence type="ECO:0000313" key="3">
    <source>
        <dbReference type="EMBL" id="RPH30663.1"/>
    </source>
</evidence>
<dbReference type="GO" id="GO:1904680">
    <property type="term" value="F:peptide transmembrane transporter activity"/>
    <property type="evidence" value="ECO:0007669"/>
    <property type="project" value="TreeGrafter"/>
</dbReference>
<dbReference type="CDD" id="cd08493">
    <property type="entry name" value="PBP2_DppA_like"/>
    <property type="match status" value="1"/>
</dbReference>
<dbReference type="PANTHER" id="PTHR30290">
    <property type="entry name" value="PERIPLASMIC BINDING COMPONENT OF ABC TRANSPORTER"/>
    <property type="match status" value="1"/>
</dbReference>
<accession>A0A3N5EDB8</accession>
<dbReference type="InterPro" id="IPR000914">
    <property type="entry name" value="SBP_5_dom"/>
</dbReference>
<keyword evidence="4" id="KW-1185">Reference proteome</keyword>
<dbReference type="InterPro" id="IPR039424">
    <property type="entry name" value="SBP_5"/>
</dbReference>
<gene>
    <name evidence="3" type="primary">sapA</name>
    <name evidence="3" type="ORF">EHN07_01640</name>
</gene>
<feature type="chain" id="PRO_5017959540" evidence="1">
    <location>
        <begin position="22"/>
        <end position="546"/>
    </location>
</feature>
<dbReference type="AlphaFoldDB" id="A0A3N5EDB8"/>
<dbReference type="SUPFAM" id="SSF53850">
    <property type="entry name" value="Periplasmic binding protein-like II"/>
    <property type="match status" value="1"/>
</dbReference>
<evidence type="ECO:0000259" key="2">
    <source>
        <dbReference type="Pfam" id="PF00496"/>
    </source>
</evidence>
<evidence type="ECO:0000313" key="4">
    <source>
        <dbReference type="Proteomes" id="UP000268615"/>
    </source>
</evidence>
<proteinExistence type="predicted"/>
<dbReference type="GO" id="GO:0015833">
    <property type="term" value="P:peptide transport"/>
    <property type="evidence" value="ECO:0007669"/>
    <property type="project" value="TreeGrafter"/>
</dbReference>